<gene>
    <name evidence="1" type="ORF">A3A38_03185</name>
</gene>
<accession>A0A1F6EH37</accession>
<organism evidence="1 2">
    <name type="scientific">Candidatus Kaiserbacteria bacterium RIFCSPLOWO2_01_FULL_53_17</name>
    <dbReference type="NCBI Taxonomy" id="1798511"/>
    <lineage>
        <taxon>Bacteria</taxon>
        <taxon>Candidatus Kaiseribacteriota</taxon>
    </lineage>
</organism>
<sequence>MRVATAPMVDLNAEPEFSLFARYIATGDTSWLDALSSVATKYREAETNALTVPVPASATEVHLRAVNALGKYTETLERLVRFANDPIATGALLRTYNDDEREMFLAFDALAKYYVAHVEN</sequence>
<proteinExistence type="predicted"/>
<evidence type="ECO:0000313" key="1">
    <source>
        <dbReference type="EMBL" id="OGG72612.1"/>
    </source>
</evidence>
<protein>
    <submittedName>
        <fullName evidence="1">Uncharacterized protein</fullName>
    </submittedName>
</protein>
<dbReference type="AlphaFoldDB" id="A0A1F6EH37"/>
<evidence type="ECO:0000313" key="2">
    <source>
        <dbReference type="Proteomes" id="UP000177306"/>
    </source>
</evidence>
<dbReference type="EMBL" id="MFLY01000037">
    <property type="protein sequence ID" value="OGG72612.1"/>
    <property type="molecule type" value="Genomic_DNA"/>
</dbReference>
<dbReference type="Proteomes" id="UP000177306">
    <property type="component" value="Unassembled WGS sequence"/>
</dbReference>
<reference evidence="1 2" key="1">
    <citation type="journal article" date="2016" name="Nat. Commun.">
        <title>Thousands of microbial genomes shed light on interconnected biogeochemical processes in an aquifer system.</title>
        <authorList>
            <person name="Anantharaman K."/>
            <person name="Brown C.T."/>
            <person name="Hug L.A."/>
            <person name="Sharon I."/>
            <person name="Castelle C.J."/>
            <person name="Probst A.J."/>
            <person name="Thomas B.C."/>
            <person name="Singh A."/>
            <person name="Wilkins M.J."/>
            <person name="Karaoz U."/>
            <person name="Brodie E.L."/>
            <person name="Williams K.H."/>
            <person name="Hubbard S.S."/>
            <person name="Banfield J.F."/>
        </authorList>
    </citation>
    <scope>NUCLEOTIDE SEQUENCE [LARGE SCALE GENOMIC DNA]</scope>
</reference>
<name>A0A1F6EH37_9BACT</name>
<comment type="caution">
    <text evidence="1">The sequence shown here is derived from an EMBL/GenBank/DDBJ whole genome shotgun (WGS) entry which is preliminary data.</text>
</comment>